<dbReference type="Pfam" id="PF10029">
    <property type="entry name" value="DUF2271"/>
    <property type="match status" value="1"/>
</dbReference>
<gene>
    <name evidence="1" type="ORF">D1614_16210</name>
</gene>
<protein>
    <submittedName>
        <fullName evidence="1">DUF2271 domain-containing protein</fullName>
    </submittedName>
</protein>
<dbReference type="InterPro" id="IPR014469">
    <property type="entry name" value="DUF2271"/>
</dbReference>
<dbReference type="AlphaFoldDB" id="A0A399SY45"/>
<comment type="caution">
    <text evidence="1">The sequence shown here is derived from an EMBL/GenBank/DDBJ whole genome shotgun (WGS) entry which is preliminary data.</text>
</comment>
<keyword evidence="2" id="KW-1185">Reference proteome</keyword>
<reference evidence="1 2" key="1">
    <citation type="submission" date="2018-08" db="EMBL/GenBank/DDBJ databases">
        <title>Pallidiluteibacterium maritimus gen. nov., sp. nov., isolated from coastal sediment.</title>
        <authorList>
            <person name="Zhou L.Y."/>
        </authorList>
    </citation>
    <scope>NUCLEOTIDE SEQUENCE [LARGE SCALE GENOMIC DNA]</scope>
    <source>
        <strain evidence="1 2">XSD2</strain>
    </source>
</reference>
<dbReference type="EMBL" id="QWGR01000010">
    <property type="protein sequence ID" value="RIJ46977.1"/>
    <property type="molecule type" value="Genomic_DNA"/>
</dbReference>
<evidence type="ECO:0000313" key="2">
    <source>
        <dbReference type="Proteomes" id="UP000265926"/>
    </source>
</evidence>
<proteinExistence type="predicted"/>
<dbReference type="PROSITE" id="PS51257">
    <property type="entry name" value="PROKAR_LIPOPROTEIN"/>
    <property type="match status" value="1"/>
</dbReference>
<name>A0A399SY45_9BACT</name>
<organism evidence="1 2">
    <name type="scientific">Maribellus luteus</name>
    <dbReference type="NCBI Taxonomy" id="2305463"/>
    <lineage>
        <taxon>Bacteria</taxon>
        <taxon>Pseudomonadati</taxon>
        <taxon>Bacteroidota</taxon>
        <taxon>Bacteroidia</taxon>
        <taxon>Marinilabiliales</taxon>
        <taxon>Prolixibacteraceae</taxon>
        <taxon>Maribellus</taxon>
    </lineage>
</organism>
<dbReference type="OrthoDB" id="1027826at2"/>
<accession>A0A399SY45</accession>
<dbReference type="Proteomes" id="UP000265926">
    <property type="component" value="Unassembled WGS sequence"/>
</dbReference>
<evidence type="ECO:0000313" key="1">
    <source>
        <dbReference type="EMBL" id="RIJ46977.1"/>
    </source>
</evidence>
<sequence>MRFFRNRILAWKFGKYYSTMAVLLGLLMVTGCTSKETAKLKFSFHLNKKEEFIASNQIAIWLQNSEGNYVETFFVCDYLSYGGYTIPDVCPNWVSKSDWQKQSGEVVDAVSQATPDVGEVVLEFDFPGDELAPGKYKYCIEVHVAENYNELYAGDIEIEESGEPGISEVAVTYQPGKYEKGSGLLSNVKVQFEK</sequence>